<sequence>MRLRTCKLASDLEIVSHSLFRSLHHFEMIHCLHPGTLRISAIKLTVFEYYIAEKCMDIPFLNAAHLTSMHFHKLAENRIPALVSQFRAAQDENLNPRIVSERVMPISITPFWNLKQLELTIESNDIVQGSDMLLVFAFLKASPLVKNLN</sequence>
<keyword evidence="2" id="KW-1185">Reference proteome</keyword>
<dbReference type="Proteomes" id="UP001457282">
    <property type="component" value="Unassembled WGS sequence"/>
</dbReference>
<protein>
    <submittedName>
        <fullName evidence="1">Uncharacterized protein</fullName>
    </submittedName>
</protein>
<dbReference type="EMBL" id="JBEDUW010000001">
    <property type="protein sequence ID" value="KAK9948981.1"/>
    <property type="molecule type" value="Genomic_DNA"/>
</dbReference>
<evidence type="ECO:0000313" key="1">
    <source>
        <dbReference type="EMBL" id="KAK9948981.1"/>
    </source>
</evidence>
<evidence type="ECO:0000313" key="2">
    <source>
        <dbReference type="Proteomes" id="UP001457282"/>
    </source>
</evidence>
<dbReference type="AlphaFoldDB" id="A0AAW1YK07"/>
<organism evidence="1 2">
    <name type="scientific">Rubus argutus</name>
    <name type="common">Southern blackberry</name>
    <dbReference type="NCBI Taxonomy" id="59490"/>
    <lineage>
        <taxon>Eukaryota</taxon>
        <taxon>Viridiplantae</taxon>
        <taxon>Streptophyta</taxon>
        <taxon>Embryophyta</taxon>
        <taxon>Tracheophyta</taxon>
        <taxon>Spermatophyta</taxon>
        <taxon>Magnoliopsida</taxon>
        <taxon>eudicotyledons</taxon>
        <taxon>Gunneridae</taxon>
        <taxon>Pentapetalae</taxon>
        <taxon>rosids</taxon>
        <taxon>fabids</taxon>
        <taxon>Rosales</taxon>
        <taxon>Rosaceae</taxon>
        <taxon>Rosoideae</taxon>
        <taxon>Rosoideae incertae sedis</taxon>
        <taxon>Rubus</taxon>
    </lineage>
</organism>
<proteinExistence type="predicted"/>
<name>A0AAW1YK07_RUBAR</name>
<gene>
    <name evidence="1" type="ORF">M0R45_004532</name>
</gene>
<comment type="caution">
    <text evidence="1">The sequence shown here is derived from an EMBL/GenBank/DDBJ whole genome shotgun (WGS) entry which is preliminary data.</text>
</comment>
<reference evidence="1 2" key="1">
    <citation type="journal article" date="2023" name="G3 (Bethesda)">
        <title>A chromosome-length genome assembly and annotation of blackberry (Rubus argutus, cv. 'Hillquist').</title>
        <authorList>
            <person name="Bruna T."/>
            <person name="Aryal R."/>
            <person name="Dudchenko O."/>
            <person name="Sargent D.J."/>
            <person name="Mead D."/>
            <person name="Buti M."/>
            <person name="Cavallini A."/>
            <person name="Hytonen T."/>
            <person name="Andres J."/>
            <person name="Pham M."/>
            <person name="Weisz D."/>
            <person name="Mascagni F."/>
            <person name="Usai G."/>
            <person name="Natali L."/>
            <person name="Bassil N."/>
            <person name="Fernandez G.E."/>
            <person name="Lomsadze A."/>
            <person name="Armour M."/>
            <person name="Olukolu B."/>
            <person name="Poorten T."/>
            <person name="Britton C."/>
            <person name="Davik J."/>
            <person name="Ashrafi H."/>
            <person name="Aiden E.L."/>
            <person name="Borodovsky M."/>
            <person name="Worthington M."/>
        </authorList>
    </citation>
    <scope>NUCLEOTIDE SEQUENCE [LARGE SCALE GENOMIC DNA]</scope>
    <source>
        <strain evidence="1">PI 553951</strain>
    </source>
</reference>
<accession>A0AAW1YK07</accession>